<sequence>MKKLKISAVVLALTMMSGYVAANAVDEASAESMEKKMEKPSILTQAPNIPAGVIPDEVDLSNAVNLEELEVQYTYSSGRAYKLKFYDDRVSFTQLDAGHIPTLTVPYRAKKIGKDMFLVHWLVPGRIGHVSLILDLESKLIHASALMPGQMELFDGGPIVDVKRGKYMHSLSRQGANTSSKIIRGITNDTF</sequence>
<feature type="signal peptide" evidence="1">
    <location>
        <begin position="1"/>
        <end position="21"/>
    </location>
</feature>
<evidence type="ECO:0000313" key="2">
    <source>
        <dbReference type="EMBL" id="QNT07178.1"/>
    </source>
</evidence>
<organism evidence="2 3">
    <name type="scientific">Marinomonas arctica</name>
    <dbReference type="NCBI Taxonomy" id="383750"/>
    <lineage>
        <taxon>Bacteria</taxon>
        <taxon>Pseudomonadati</taxon>
        <taxon>Pseudomonadota</taxon>
        <taxon>Gammaproteobacteria</taxon>
        <taxon>Oceanospirillales</taxon>
        <taxon>Oceanospirillaceae</taxon>
        <taxon>Marinomonas</taxon>
    </lineage>
</organism>
<accession>A0A7H1J9L2</accession>
<protein>
    <submittedName>
        <fullName evidence="2">Uncharacterized protein</fullName>
    </submittedName>
</protein>
<dbReference type="Proteomes" id="UP000516370">
    <property type="component" value="Chromosome"/>
</dbReference>
<evidence type="ECO:0000256" key="1">
    <source>
        <dbReference type="SAM" id="SignalP"/>
    </source>
</evidence>
<reference evidence="2 3" key="1">
    <citation type="submission" date="2020-09" db="EMBL/GenBank/DDBJ databases">
        <title>Complete genome sequence of an Arctic sea ice bacterium Marinomonas arctica BSI20414.</title>
        <authorList>
            <person name="Liao L."/>
            <person name="Chen B."/>
        </authorList>
    </citation>
    <scope>NUCLEOTIDE SEQUENCE [LARGE SCALE GENOMIC DNA]</scope>
    <source>
        <strain evidence="2 3">BSI20414</strain>
    </source>
</reference>
<name>A0A7H1J9L2_9GAMM</name>
<feature type="chain" id="PRO_5028919630" evidence="1">
    <location>
        <begin position="22"/>
        <end position="191"/>
    </location>
</feature>
<dbReference type="KEGG" id="mard:IBG28_05970"/>
<proteinExistence type="predicted"/>
<dbReference type="EMBL" id="CP061081">
    <property type="protein sequence ID" value="QNT07178.1"/>
    <property type="molecule type" value="Genomic_DNA"/>
</dbReference>
<keyword evidence="3" id="KW-1185">Reference proteome</keyword>
<dbReference type="AlphaFoldDB" id="A0A7H1J9L2"/>
<gene>
    <name evidence="2" type="ORF">IBG28_05970</name>
</gene>
<keyword evidence="1" id="KW-0732">Signal</keyword>
<dbReference type="OrthoDB" id="1451052at2"/>
<evidence type="ECO:0000313" key="3">
    <source>
        <dbReference type="Proteomes" id="UP000516370"/>
    </source>
</evidence>
<dbReference type="RefSeq" id="WP_111606340.1">
    <property type="nucleotide sequence ID" value="NZ_BMLJ01000005.1"/>
</dbReference>